<keyword evidence="4" id="KW-1185">Reference proteome</keyword>
<dbReference type="RefSeq" id="WP_379186676.1">
    <property type="nucleotide sequence ID" value="NZ_JBHSOW010000015.1"/>
</dbReference>
<keyword evidence="2" id="KW-0732">Signal</keyword>
<gene>
    <name evidence="3" type="ORF">ACFPYJ_03640</name>
</gene>
<sequence>MNTSAGRHYKMIFSRLMAVLIISTGLLAAAGCSSDNQSASNSAADLNAGSDASTASAAQGSVKGSDPQKGNPYETAGIADPQAFDAMFDALKTAVANGDKNAAAAYILYPLRVNGTGSALKIANKEEFLKQYDEIFTEPIKQALAKQTKDSLFVNYQGVMVGNGEIWFGGDISAPQKLGIITVNHDIAPAK</sequence>
<evidence type="ECO:0000256" key="1">
    <source>
        <dbReference type="SAM" id="MobiDB-lite"/>
    </source>
</evidence>
<dbReference type="EMBL" id="JBHSOW010000015">
    <property type="protein sequence ID" value="MFC5648221.1"/>
    <property type="molecule type" value="Genomic_DNA"/>
</dbReference>
<evidence type="ECO:0000313" key="4">
    <source>
        <dbReference type="Proteomes" id="UP001596047"/>
    </source>
</evidence>
<name>A0ABW0VUJ2_9BACL</name>
<feature type="signal peptide" evidence="2">
    <location>
        <begin position="1"/>
        <end position="28"/>
    </location>
</feature>
<protein>
    <submittedName>
        <fullName evidence="3">Uncharacterized protein</fullName>
    </submittedName>
</protein>
<feature type="region of interest" description="Disordered" evidence="1">
    <location>
        <begin position="55"/>
        <end position="76"/>
    </location>
</feature>
<feature type="chain" id="PRO_5047068368" evidence="2">
    <location>
        <begin position="29"/>
        <end position="191"/>
    </location>
</feature>
<evidence type="ECO:0000313" key="3">
    <source>
        <dbReference type="EMBL" id="MFC5648221.1"/>
    </source>
</evidence>
<comment type="caution">
    <text evidence="3">The sequence shown here is derived from an EMBL/GenBank/DDBJ whole genome shotgun (WGS) entry which is preliminary data.</text>
</comment>
<dbReference type="PROSITE" id="PS51257">
    <property type="entry name" value="PROKAR_LIPOPROTEIN"/>
    <property type="match status" value="1"/>
</dbReference>
<dbReference type="Proteomes" id="UP001596047">
    <property type="component" value="Unassembled WGS sequence"/>
</dbReference>
<evidence type="ECO:0000256" key="2">
    <source>
        <dbReference type="SAM" id="SignalP"/>
    </source>
</evidence>
<accession>A0ABW0VUJ2</accession>
<proteinExistence type="predicted"/>
<reference evidence="4" key="1">
    <citation type="journal article" date="2019" name="Int. J. Syst. Evol. Microbiol.">
        <title>The Global Catalogue of Microorganisms (GCM) 10K type strain sequencing project: providing services to taxonomists for standard genome sequencing and annotation.</title>
        <authorList>
            <consortium name="The Broad Institute Genomics Platform"/>
            <consortium name="The Broad Institute Genome Sequencing Center for Infectious Disease"/>
            <person name="Wu L."/>
            <person name="Ma J."/>
        </authorList>
    </citation>
    <scope>NUCLEOTIDE SEQUENCE [LARGE SCALE GENOMIC DNA]</scope>
    <source>
        <strain evidence="4">CGMCC 1.3240</strain>
    </source>
</reference>
<organism evidence="3 4">
    <name type="scientific">Paenibacillus solisilvae</name>
    <dbReference type="NCBI Taxonomy" id="2486751"/>
    <lineage>
        <taxon>Bacteria</taxon>
        <taxon>Bacillati</taxon>
        <taxon>Bacillota</taxon>
        <taxon>Bacilli</taxon>
        <taxon>Bacillales</taxon>
        <taxon>Paenibacillaceae</taxon>
        <taxon>Paenibacillus</taxon>
    </lineage>
</organism>